<evidence type="ECO:0000313" key="8">
    <source>
        <dbReference type="EMBL" id="AMM34026.1"/>
    </source>
</evidence>
<dbReference type="SUPFAM" id="SSF88946">
    <property type="entry name" value="Sigma2 domain of RNA polymerase sigma factors"/>
    <property type="match status" value="1"/>
</dbReference>
<proteinExistence type="inferred from homology"/>
<dbReference type="PANTHER" id="PTHR43133">
    <property type="entry name" value="RNA POLYMERASE ECF-TYPE SIGMA FACTO"/>
    <property type="match status" value="1"/>
</dbReference>
<dbReference type="GO" id="GO:0003677">
    <property type="term" value="F:DNA binding"/>
    <property type="evidence" value="ECO:0007669"/>
    <property type="project" value="UniProtKB-KW"/>
</dbReference>
<evidence type="ECO:0000256" key="4">
    <source>
        <dbReference type="ARBA" id="ARBA00023125"/>
    </source>
</evidence>
<name>A0A127A4K6_9MICC</name>
<reference evidence="8 9" key="1">
    <citation type="submission" date="2016-02" db="EMBL/GenBank/DDBJ databases">
        <title>Complete genome of Sinomonas atrocyanea KCTC 3377.</title>
        <authorList>
            <person name="Kim K.M."/>
        </authorList>
    </citation>
    <scope>NUCLEOTIDE SEQUENCE [LARGE SCALE GENOMIC DNA]</scope>
    <source>
        <strain evidence="8 9">KCTC 3377</strain>
    </source>
</reference>
<feature type="domain" description="RNA polymerase sigma-70 region 4" evidence="7">
    <location>
        <begin position="134"/>
        <end position="183"/>
    </location>
</feature>
<dbReference type="InterPro" id="IPR013325">
    <property type="entry name" value="RNA_pol_sigma_r2"/>
</dbReference>
<comment type="similarity">
    <text evidence="1">Belongs to the sigma-70 factor family. ECF subfamily.</text>
</comment>
<dbReference type="NCBIfam" id="TIGR02937">
    <property type="entry name" value="sigma70-ECF"/>
    <property type="match status" value="1"/>
</dbReference>
<dbReference type="AlphaFoldDB" id="A0A127A4K6"/>
<keyword evidence="5" id="KW-0804">Transcription</keyword>
<organism evidence="8 9">
    <name type="scientific">Sinomonas atrocyanea</name>
    <dbReference type="NCBI Taxonomy" id="37927"/>
    <lineage>
        <taxon>Bacteria</taxon>
        <taxon>Bacillati</taxon>
        <taxon>Actinomycetota</taxon>
        <taxon>Actinomycetes</taxon>
        <taxon>Micrococcales</taxon>
        <taxon>Micrococcaceae</taxon>
        <taxon>Sinomonas</taxon>
    </lineage>
</organism>
<dbReference type="Pfam" id="PF04542">
    <property type="entry name" value="Sigma70_r2"/>
    <property type="match status" value="1"/>
</dbReference>
<dbReference type="Gene3D" id="1.10.10.10">
    <property type="entry name" value="Winged helix-like DNA-binding domain superfamily/Winged helix DNA-binding domain"/>
    <property type="match status" value="1"/>
</dbReference>
<dbReference type="InterPro" id="IPR014284">
    <property type="entry name" value="RNA_pol_sigma-70_dom"/>
</dbReference>
<dbReference type="InterPro" id="IPR013324">
    <property type="entry name" value="RNA_pol_sigma_r3/r4-like"/>
</dbReference>
<dbReference type="GO" id="GO:0016987">
    <property type="term" value="F:sigma factor activity"/>
    <property type="evidence" value="ECO:0007669"/>
    <property type="project" value="UniProtKB-KW"/>
</dbReference>
<gene>
    <name evidence="8" type="ORF">SA2016_3365</name>
</gene>
<evidence type="ECO:0000256" key="2">
    <source>
        <dbReference type="ARBA" id="ARBA00023015"/>
    </source>
</evidence>
<evidence type="ECO:0000256" key="1">
    <source>
        <dbReference type="ARBA" id="ARBA00010641"/>
    </source>
</evidence>
<dbReference type="Proteomes" id="UP000070134">
    <property type="component" value="Chromosome"/>
</dbReference>
<dbReference type="PANTHER" id="PTHR43133:SF52">
    <property type="entry name" value="ECF RNA POLYMERASE SIGMA FACTOR SIGL"/>
    <property type="match status" value="1"/>
</dbReference>
<sequence>MIGGAPYVNRGGVEDVCRGKEVPMPMDEEAVAALYREHGAALRRFARGAVDREKAEDIVQEAIIRVWRHAPPGTQGLRPYLYRTVRNLIVDQHRLASRRPRTVASVDEAGDRFAVAVDAERIDELLDRVVMEEALARLTPEHRQALVAVHYRRLTVAEAAVELGVPAGTVKSRCFYALRALRAALDEMGVDR</sequence>
<dbReference type="SUPFAM" id="SSF88659">
    <property type="entry name" value="Sigma3 and sigma4 domains of RNA polymerase sigma factors"/>
    <property type="match status" value="1"/>
</dbReference>
<keyword evidence="2" id="KW-0805">Transcription regulation</keyword>
<dbReference type="InterPro" id="IPR007630">
    <property type="entry name" value="RNA_pol_sigma70_r4"/>
</dbReference>
<evidence type="ECO:0000259" key="6">
    <source>
        <dbReference type="Pfam" id="PF04542"/>
    </source>
</evidence>
<accession>A0A127A4K6</accession>
<dbReference type="EMBL" id="CP014518">
    <property type="protein sequence ID" value="AMM34026.1"/>
    <property type="molecule type" value="Genomic_DNA"/>
</dbReference>
<dbReference type="InterPro" id="IPR007627">
    <property type="entry name" value="RNA_pol_sigma70_r2"/>
</dbReference>
<dbReference type="InterPro" id="IPR036388">
    <property type="entry name" value="WH-like_DNA-bd_sf"/>
</dbReference>
<dbReference type="CDD" id="cd06171">
    <property type="entry name" value="Sigma70_r4"/>
    <property type="match status" value="1"/>
</dbReference>
<dbReference type="InterPro" id="IPR039425">
    <property type="entry name" value="RNA_pol_sigma-70-like"/>
</dbReference>
<dbReference type="KEGG" id="satk:SA2016_3365"/>
<evidence type="ECO:0000256" key="3">
    <source>
        <dbReference type="ARBA" id="ARBA00023082"/>
    </source>
</evidence>
<protein>
    <submittedName>
        <fullName evidence="8">Putative RNA polymerase ECF-subfamily sigma factor</fullName>
    </submittedName>
</protein>
<dbReference type="GO" id="GO:0006352">
    <property type="term" value="P:DNA-templated transcription initiation"/>
    <property type="evidence" value="ECO:0007669"/>
    <property type="project" value="InterPro"/>
</dbReference>
<dbReference type="STRING" id="37927.SA2016_3365"/>
<keyword evidence="9" id="KW-1185">Reference proteome</keyword>
<keyword evidence="3" id="KW-0731">Sigma factor</keyword>
<keyword evidence="4" id="KW-0238">DNA-binding</keyword>
<dbReference type="Gene3D" id="1.10.1740.10">
    <property type="match status" value="1"/>
</dbReference>
<evidence type="ECO:0000256" key="5">
    <source>
        <dbReference type="ARBA" id="ARBA00023163"/>
    </source>
</evidence>
<feature type="domain" description="RNA polymerase sigma-70 region 2" evidence="6">
    <location>
        <begin position="34"/>
        <end position="98"/>
    </location>
</feature>
<evidence type="ECO:0000259" key="7">
    <source>
        <dbReference type="Pfam" id="PF04545"/>
    </source>
</evidence>
<dbReference type="Pfam" id="PF04545">
    <property type="entry name" value="Sigma70_r4"/>
    <property type="match status" value="1"/>
</dbReference>
<evidence type="ECO:0000313" key="9">
    <source>
        <dbReference type="Proteomes" id="UP000070134"/>
    </source>
</evidence>